<feature type="compositionally biased region" description="Basic residues" evidence="1">
    <location>
        <begin position="55"/>
        <end position="81"/>
    </location>
</feature>
<feature type="compositionally biased region" description="Low complexity" evidence="1">
    <location>
        <begin position="1327"/>
        <end position="1341"/>
    </location>
</feature>
<proteinExistence type="predicted"/>
<evidence type="ECO:0000313" key="3">
    <source>
        <dbReference type="Proteomes" id="UP000827284"/>
    </source>
</evidence>
<reference evidence="2" key="2">
    <citation type="journal article" date="2022" name="Microbiol. Resour. Announc.">
        <title>Whole-Genome Sequence of Entomortierella parvispora E1425, a Mucoromycotan Fungus Associated with Burkholderiaceae-Related Endosymbiotic Bacteria.</title>
        <authorList>
            <person name="Herlambang A."/>
            <person name="Guo Y."/>
            <person name="Takashima Y."/>
            <person name="Narisawa K."/>
            <person name="Ohta H."/>
            <person name="Nishizawa T."/>
        </authorList>
    </citation>
    <scope>NUCLEOTIDE SEQUENCE</scope>
    <source>
        <strain evidence="2">E1425</strain>
    </source>
</reference>
<evidence type="ECO:0000256" key="1">
    <source>
        <dbReference type="SAM" id="MobiDB-lite"/>
    </source>
</evidence>
<feature type="compositionally biased region" description="Basic and acidic residues" evidence="1">
    <location>
        <begin position="259"/>
        <end position="268"/>
    </location>
</feature>
<feature type="region of interest" description="Disordered" evidence="1">
    <location>
        <begin position="152"/>
        <end position="173"/>
    </location>
</feature>
<feature type="compositionally biased region" description="Low complexity" evidence="1">
    <location>
        <begin position="1357"/>
        <end position="1393"/>
    </location>
</feature>
<keyword evidence="3" id="KW-1185">Reference proteome</keyword>
<feature type="compositionally biased region" description="Low complexity" evidence="1">
    <location>
        <begin position="1222"/>
        <end position="1240"/>
    </location>
</feature>
<dbReference type="Proteomes" id="UP000827284">
    <property type="component" value="Unassembled WGS sequence"/>
</dbReference>
<protein>
    <submittedName>
        <fullName evidence="2">Uncharacterized protein</fullName>
    </submittedName>
</protein>
<feature type="compositionally biased region" description="Pro residues" evidence="1">
    <location>
        <begin position="286"/>
        <end position="295"/>
    </location>
</feature>
<dbReference type="OrthoDB" id="2447580at2759"/>
<feature type="region of interest" description="Disordered" evidence="1">
    <location>
        <begin position="1205"/>
        <end position="1393"/>
    </location>
</feature>
<reference evidence="2" key="1">
    <citation type="submission" date="2021-11" db="EMBL/GenBank/DDBJ databases">
        <authorList>
            <person name="Herlambang A."/>
            <person name="Guo Y."/>
            <person name="Takashima Y."/>
            <person name="Nishizawa T."/>
        </authorList>
    </citation>
    <scope>NUCLEOTIDE SEQUENCE</scope>
    <source>
        <strain evidence="2">E1425</strain>
    </source>
</reference>
<feature type="compositionally biased region" description="Pro residues" evidence="1">
    <location>
        <begin position="1312"/>
        <end position="1326"/>
    </location>
</feature>
<organism evidence="2 3">
    <name type="scientific">Entomortierella parvispora</name>
    <dbReference type="NCBI Taxonomy" id="205924"/>
    <lineage>
        <taxon>Eukaryota</taxon>
        <taxon>Fungi</taxon>
        <taxon>Fungi incertae sedis</taxon>
        <taxon>Mucoromycota</taxon>
        <taxon>Mortierellomycotina</taxon>
        <taxon>Mortierellomycetes</taxon>
        <taxon>Mortierellales</taxon>
        <taxon>Mortierellaceae</taxon>
        <taxon>Entomortierella</taxon>
    </lineage>
</organism>
<comment type="caution">
    <text evidence="2">The sequence shown here is derived from an EMBL/GenBank/DDBJ whole genome shotgun (WGS) entry which is preliminary data.</text>
</comment>
<feature type="compositionally biased region" description="Low complexity" evidence="1">
    <location>
        <begin position="1258"/>
        <end position="1311"/>
    </location>
</feature>
<dbReference type="EMBL" id="BQFW01000004">
    <property type="protein sequence ID" value="GJJ70396.1"/>
    <property type="molecule type" value="Genomic_DNA"/>
</dbReference>
<name>A0A9P3H5C4_9FUNG</name>
<evidence type="ECO:0000313" key="2">
    <source>
        <dbReference type="EMBL" id="GJJ70396.1"/>
    </source>
</evidence>
<feature type="region of interest" description="Disordered" evidence="1">
    <location>
        <begin position="1"/>
        <end position="82"/>
    </location>
</feature>
<feature type="compositionally biased region" description="Acidic residues" evidence="1">
    <location>
        <begin position="1"/>
        <end position="48"/>
    </location>
</feature>
<sequence length="1625" mass="166539">MALGSDEDADFDDVDDDETEDGDDDKTEDGDDDDTADFEDGDSDDDSFDSEHVPVKKHNKHKKGSHHGKKKKAKKGGKKEKHPWAGLCVGSGTLCGSNLSGCNFILSAVYTCSQQGDKPTFVKTCANGCNNGSCGGGDDKTIALLTSPPSVKPTAGPEIADRAPSGVPTAPPSVKPTVGLEIAVKAPSGVPTAPPSVKPTVGLEIAVKTPYGVPTGVPTDAPIVGPATTTGDNGIATGGPGSPVPTDGPLEPTSIAGDNGDRKTEGGDGGKSTPTGADPTRGPLVATPPVPPPTANPTTSNPQPTDPPVESTCVCKTNGKACGSSFPGVCNFAKDSLYTCTRGQAPSASQGCSNGCSNDACSVRPVDPCACKGTDDVCGSAFDKSCSKDANTLYQCPTKGGEPIKRKSCVEGCATREGQPDLCMEPGETDPCPCVNDQPFCTGPNPRCGRTPNSAYECAGKGSKPELKGKCGANALCHAEDHKGTCEIQPHENPCGCRYYKEMCGFDFQEECASALGGEIILGAVYHCPSGNNKSAEIKTRCGAESICTYASEDGSATCEPIDKVPKECLCTRDGDVCGSNWVYTCGWEETGLYQCKKGSVPLRKHQCLPAGCQPAPGGKDDICSPIPKKCLCFDNTTITQRCGSSFDFECYYDQNTVYECSAGPIPTKIQTCLYGCKRNAISGHSECVSDGVVSQGCRCPDEGLYCGNMLDKGCKADPMYLYDCSAGKDTKPMKVNQCSAGTACIFDPKEKTSRCLGVTPYDTCICPGKGTFCTADLDAERCSDLILQNGPNAVYDCTGDSMTPGKNTPKMTSICPSGSVCLSEDREASCGTPHCSCKADGKTFCSSDFSPACGLEKNSVYECSNKGKPKPVISCSSEQACVALDDGATCASTECACPSDGTICGKHFPAVCGFNSKALLSCVAGEKPSEDPDDIILCPGGCTSSIENLESDEGMSVEDVDDICLEDCSCKESSADVCGSSWSEGCGYDKNKLYHCSFQLLQPEAVKTCDKGCTVNVGSDTCSERLDCRCTGKGNYCGSSFDKACGYFKSQIQVCERAGEDPLPGENCKLGCVDEEGGASVCSVNENPCACTKTGVVCGSKYPGDCNYDFAGLYTCAKVGELPEAGELCKKECLSTERDSTCDNSDPTQEPICLCVHPGQICGGAWGKSCGLDADTLYSCDGPSSTPEAAEKCTDGCDGTEFPGVCKGGKEVQPTPTASDGGKSTTPSDPGPSTTGGASASQEPNRPEGGSTLILEAPALVSSPAASSPAGATPVASSSEASSPAAPSTAVPTPTASSTDSPSPSASPTAVPDPPASSTDPPSPSASPTAVSDPPASSTDPPSPSASYTAVPDPPASSSEGSSPAETSSEATSSVAMSTAAASTTATDPTSAAASTTTAATSTSSAAPTLSCDTDIAKLKSKITSAFSQIDEFVTLLGEPLMSRTVALVATIKGYQNPMLAALSSSPGPTSMDIGVAAEELRSIITSNYAQFMAVGYPPAALKMLTNALGDLLPAAGGLNYCTNAAKTCSGVLIALGYLIKLEMPTAKVTWTGLPAEDSDKLFAAATVAADKLIAGPPSDGVSAANLLSDALEDDGSFLPGSAQLPSEILDSILDDYETCSSQL</sequence>
<gene>
    <name evidence="2" type="ORF">EMPS_02745</name>
</gene>
<feature type="region of interest" description="Disordered" evidence="1">
    <location>
        <begin position="211"/>
        <end position="310"/>
    </location>
</feature>
<accession>A0A9P3H5C4</accession>